<evidence type="ECO:0000256" key="9">
    <source>
        <dbReference type="RuleBase" id="RU366005"/>
    </source>
</evidence>
<dbReference type="EMBL" id="UZAM01012231">
    <property type="protein sequence ID" value="VDP20759.1"/>
    <property type="molecule type" value="Genomic_DNA"/>
</dbReference>
<dbReference type="Pfam" id="PF16491">
    <property type="entry name" value="Peptidase_M48_N"/>
    <property type="match status" value="1"/>
</dbReference>
<dbReference type="AlphaFoldDB" id="A0A183IZI8"/>
<dbReference type="InterPro" id="IPR027057">
    <property type="entry name" value="CAXX_Prtase_1"/>
</dbReference>
<keyword evidence="2 8" id="KW-0479">Metal-binding</keyword>
<dbReference type="OrthoDB" id="360839at2759"/>
<evidence type="ECO:0000313" key="13">
    <source>
        <dbReference type="Proteomes" id="UP000270296"/>
    </source>
</evidence>
<feature type="domain" description="CAAX prenyl protease 1 N-terminal" evidence="11">
    <location>
        <begin position="2"/>
        <end position="83"/>
    </location>
</feature>
<dbReference type="EC" id="3.4.24.84" evidence="9"/>
<protein>
    <recommendedName>
        <fullName evidence="9">CAAX prenyl protease</fullName>
        <ecNumber evidence="9">3.4.24.84</ecNumber>
    </recommendedName>
</protein>
<comment type="caution">
    <text evidence="9">Lacks conserved residue(s) required for the propagation of feature annotation.</text>
</comment>
<evidence type="ECO:0000256" key="1">
    <source>
        <dbReference type="ARBA" id="ARBA00022670"/>
    </source>
</evidence>
<name>A0A183IZI8_9BILA</name>
<dbReference type="GO" id="GO:0071586">
    <property type="term" value="P:CAAX-box protein processing"/>
    <property type="evidence" value="ECO:0007669"/>
    <property type="project" value="UniProtKB-UniRule"/>
</dbReference>
<evidence type="ECO:0000256" key="3">
    <source>
        <dbReference type="ARBA" id="ARBA00022801"/>
    </source>
</evidence>
<feature type="active site" evidence="7">
    <location>
        <position position="196"/>
    </location>
</feature>
<comment type="subcellular location">
    <subcellularLocation>
        <location evidence="9">Endoplasmic reticulum membrane</location>
        <topology evidence="9">Multi-pass membrane protein</topology>
    </subcellularLocation>
</comment>
<evidence type="ECO:0000259" key="11">
    <source>
        <dbReference type="Pfam" id="PF16491"/>
    </source>
</evidence>
<keyword evidence="9" id="KW-0256">Endoplasmic reticulum</keyword>
<dbReference type="PANTHER" id="PTHR10120">
    <property type="entry name" value="CAAX PRENYL PROTEASE 1"/>
    <property type="match status" value="1"/>
</dbReference>
<keyword evidence="1 9" id="KW-0645">Protease</keyword>
<dbReference type="WBParaSite" id="SBAD_0000936201-mRNA-1">
    <property type="protein sequence ID" value="SBAD_0000936201-mRNA-1"/>
    <property type="gene ID" value="SBAD_0000936201"/>
</dbReference>
<dbReference type="InterPro" id="IPR001915">
    <property type="entry name" value="Peptidase_M48"/>
</dbReference>
<dbReference type="GO" id="GO:0046872">
    <property type="term" value="F:metal ion binding"/>
    <property type="evidence" value="ECO:0007669"/>
    <property type="project" value="UniProtKB-UniRule"/>
</dbReference>
<keyword evidence="5 9" id="KW-0482">Metalloprotease</keyword>
<dbReference type="InterPro" id="IPR032456">
    <property type="entry name" value="Peptidase_M48_N"/>
</dbReference>
<dbReference type="Pfam" id="PF01435">
    <property type="entry name" value="Peptidase_M48"/>
    <property type="match status" value="1"/>
</dbReference>
<keyword evidence="3 9" id="KW-0378">Hydrolase</keyword>
<reference evidence="12 13" key="2">
    <citation type="submission" date="2018-11" db="EMBL/GenBank/DDBJ databases">
        <authorList>
            <consortium name="Pathogen Informatics"/>
        </authorList>
    </citation>
    <scope>NUCLEOTIDE SEQUENCE [LARGE SCALE GENOMIC DNA]</scope>
</reference>
<dbReference type="Gene3D" id="3.30.2010.10">
    <property type="entry name" value="Metalloproteases ('zincins'), catalytic domain"/>
    <property type="match status" value="1"/>
</dbReference>
<feature type="binding site" evidence="8">
    <location>
        <position position="195"/>
    </location>
    <ligand>
        <name>Zn(2+)</name>
        <dbReference type="ChEBI" id="CHEBI:29105"/>
        <note>catalytic</note>
    </ligand>
</feature>
<keyword evidence="9" id="KW-0472">Membrane</keyword>
<gene>
    <name evidence="12" type="ORF">SBAD_LOCUS9037</name>
</gene>
<evidence type="ECO:0000256" key="5">
    <source>
        <dbReference type="ARBA" id="ARBA00023049"/>
    </source>
</evidence>
<feature type="binding site" evidence="8">
    <location>
        <position position="240"/>
    </location>
    <ligand>
        <name>Zn(2+)</name>
        <dbReference type="ChEBI" id="CHEBI:29105"/>
        <note>catalytic</note>
    </ligand>
</feature>
<feature type="transmembrane region" description="Helical" evidence="9">
    <location>
        <begin position="53"/>
        <end position="73"/>
    </location>
</feature>
<dbReference type="GO" id="GO:0005789">
    <property type="term" value="C:endoplasmic reticulum membrane"/>
    <property type="evidence" value="ECO:0007669"/>
    <property type="project" value="UniProtKB-SubCell"/>
</dbReference>
<keyword evidence="4 8" id="KW-0862">Zinc</keyword>
<dbReference type="CDD" id="cd07343">
    <property type="entry name" value="M48A_Zmpste24p_like"/>
    <property type="match status" value="1"/>
</dbReference>
<comment type="similarity">
    <text evidence="9">Belongs to the peptidase M48A family.</text>
</comment>
<comment type="function">
    <text evidence="9">Proteolytically removes the C-terminal three residues of farnesylated proteins.</text>
</comment>
<reference evidence="14" key="1">
    <citation type="submission" date="2016-06" db="UniProtKB">
        <authorList>
            <consortium name="WormBaseParasite"/>
        </authorList>
    </citation>
    <scope>IDENTIFICATION</scope>
</reference>
<evidence type="ECO:0000313" key="12">
    <source>
        <dbReference type="EMBL" id="VDP20759.1"/>
    </source>
</evidence>
<feature type="active site" description="Proton donor" evidence="7">
    <location>
        <position position="244"/>
    </location>
</feature>
<comment type="cofactor">
    <cofactor evidence="8 9">
        <name>Zn(2+)</name>
        <dbReference type="ChEBI" id="CHEBI:29105"/>
    </cofactor>
    <text evidence="8 9">Binds 1 zinc ion per subunit.</text>
</comment>
<evidence type="ECO:0000256" key="2">
    <source>
        <dbReference type="ARBA" id="ARBA00022723"/>
    </source>
</evidence>
<evidence type="ECO:0000259" key="10">
    <source>
        <dbReference type="Pfam" id="PF01435"/>
    </source>
</evidence>
<evidence type="ECO:0000256" key="8">
    <source>
        <dbReference type="PIRSR" id="PIRSR627057-2"/>
    </source>
</evidence>
<comment type="catalytic activity">
    <reaction evidence="6 9">
        <text>Hydrolyzes the peptide bond -P2-(S-farnesyl or geranylgeranyl)C-P1'-P2'-P3'-COOH where P1' and P2' are amino acids with aliphatic side chains and P3' is any C-terminal residue.</text>
        <dbReference type="EC" id="3.4.24.84"/>
    </reaction>
</comment>
<evidence type="ECO:0000256" key="4">
    <source>
        <dbReference type="ARBA" id="ARBA00022833"/>
    </source>
</evidence>
<feature type="transmembrane region" description="Helical" evidence="9">
    <location>
        <begin position="29"/>
        <end position="47"/>
    </location>
</feature>
<accession>A0A183IZI8</accession>
<feature type="binding site" evidence="8">
    <location>
        <position position="199"/>
    </location>
    <ligand>
        <name>Zn(2+)</name>
        <dbReference type="ChEBI" id="CHEBI:29105"/>
        <note>catalytic</note>
    </ligand>
</feature>
<organism evidence="14">
    <name type="scientific">Soboliphyme baturini</name>
    <dbReference type="NCBI Taxonomy" id="241478"/>
    <lineage>
        <taxon>Eukaryota</taxon>
        <taxon>Metazoa</taxon>
        <taxon>Ecdysozoa</taxon>
        <taxon>Nematoda</taxon>
        <taxon>Enoplea</taxon>
        <taxon>Dorylaimia</taxon>
        <taxon>Dioctophymatida</taxon>
        <taxon>Dioctophymatoidea</taxon>
        <taxon>Soboliphymatidae</taxon>
        <taxon>Soboliphyme</taxon>
    </lineage>
</organism>
<keyword evidence="13" id="KW-1185">Reference proteome</keyword>
<evidence type="ECO:0000256" key="6">
    <source>
        <dbReference type="ARBA" id="ARBA00044456"/>
    </source>
</evidence>
<keyword evidence="9" id="KW-0812">Transmembrane</keyword>
<dbReference type="Proteomes" id="UP000270296">
    <property type="component" value="Unassembled WGS sequence"/>
</dbReference>
<sequence length="298" mass="34113">MFDTFVIEEKHGFNKQTLSFFLRDQAKKFVVSLALLLIVVAGVIWIIQKGGDYFFVYVFLFASAVLFVILTIYPEFIAPLFDKYELLADGELKSKIERLADSVQYPLKKIFIVEGSKRSSHSNAYLFGFWKNKRIVLYDTLVESRPLTSLESDKKTDTGGQVINTANESTKDKNIEADNRILGMKDDEVVAVIGHELGHWKLSHNVINLVISELTSSEEVNMYMLQLIGYLGICWSRKMEFAADKFSASVGYAQLLQSALIKLSKDNLIFPVDDWLYSAWHYSHPPIIERIRALKKFE</sequence>
<feature type="domain" description="Peptidase M48" evidence="10">
    <location>
        <begin position="89"/>
        <end position="296"/>
    </location>
</feature>
<keyword evidence="9" id="KW-1133">Transmembrane helix</keyword>
<dbReference type="GO" id="GO:0004222">
    <property type="term" value="F:metalloendopeptidase activity"/>
    <property type="evidence" value="ECO:0007669"/>
    <property type="project" value="UniProtKB-UniRule"/>
</dbReference>
<evidence type="ECO:0000313" key="14">
    <source>
        <dbReference type="WBParaSite" id="SBAD_0000936201-mRNA-1"/>
    </source>
</evidence>
<evidence type="ECO:0000256" key="7">
    <source>
        <dbReference type="PIRSR" id="PIRSR627057-1"/>
    </source>
</evidence>
<proteinExistence type="inferred from homology"/>